<dbReference type="GO" id="GO:0006508">
    <property type="term" value="P:proteolysis"/>
    <property type="evidence" value="ECO:0007669"/>
    <property type="project" value="UniProtKB-KW"/>
</dbReference>
<keyword evidence="8 13" id="KW-0482">Metalloprotease</keyword>
<feature type="signal peptide" evidence="14">
    <location>
        <begin position="1"/>
        <end position="19"/>
    </location>
</feature>
<sequence>MLNLLKLYLLFTVIINVHSYSLLDDEIRDNFKAQQMLKEMALTQKDPTKVLNEKYENQLRSESNVNFQNSYRLPNNTIPLHYNIRLSTEIHRADFTFAGIVRIDIRVLEASNTITLHAGQMLIQRIFLLNPDGSQIPSSVDYVYESNTEFLIIHLGDELATGQELTVEITYLGILGLFMDRGFFRSYYFDEERNEMFWLAATQFQPIFARRAFPCYDEIRYRTTIDLSIYHHRSYIATSNMPIAMDIIAGDYMTTIFRTTPVIPTFLLSFVVSNFGFVGNGNAVLPMHVFARPDAIAQGQAQNGLELGERMLREMENLFNIPFSFPKSDQIAMPEFSSDGANNWGLLSYREPILLQLTNDSFDQHIREIRIAHEYSHIFFANLVSPISWSYLWLNEGFATLYENVLNDIVFPEKRQWEQFLIDYLDYAMMVDIFELVPPLNEYVEAPQDVINKFDFNTYFKGAIVLRMFLETLTESTWTKGVSNYLNDMQFDSASPEDLYVGLQRAFDEDFPNDSLDVAAMMRPWFEIRGYPILIVSHSDQGVLLTQEGFLTFHRELFNIPINYATASNPNFDDTTADLWMTTRNVELSRENASKTWNQDDWVIFNLRDTGYYITGYDETMWRMITDALLIDHEVIPFLNRGTLFADLNRVISNGYNLSPVPMLDLMRYLSMEQNPHVWIRAEPGFFTMEIFKRGTIIHSMFLNFFQNVMAPVYRQTEITDRKAIDVINYWSCLSGVERCLEDSLNTLIDVMTVGATDFEFTFRCNGFMSANVTVWMHFYNEVLLQNEVERINDMFDLLCSQDRQLLGFLLNQIIDITSNLRFPERQVLLERFAGEHEVSYNMTIDFILTNYEEMNALGFNLVSIIRQLSIFTNTQEQAERIFDLVRFLPEDSVFDVEYFRGYMQRNFEFQERNFDRLLSWFENFQGR</sequence>
<dbReference type="Pfam" id="PF01433">
    <property type="entry name" value="Peptidase_M1"/>
    <property type="match status" value="1"/>
</dbReference>
<dbReference type="PANTHER" id="PTHR11533:SF290">
    <property type="entry name" value="AMINOPEPTIDASE"/>
    <property type="match status" value="1"/>
</dbReference>
<evidence type="ECO:0000256" key="12">
    <source>
        <dbReference type="PIRSR" id="PIRSR634016-4"/>
    </source>
</evidence>
<feature type="active site" description="Proton acceptor" evidence="10">
    <location>
        <position position="374"/>
    </location>
</feature>
<protein>
    <recommendedName>
        <fullName evidence="13">Aminopeptidase</fullName>
        <ecNumber evidence="13">3.4.11.-</ecNumber>
    </recommendedName>
</protein>
<evidence type="ECO:0000256" key="14">
    <source>
        <dbReference type="SAM" id="SignalP"/>
    </source>
</evidence>
<keyword evidence="6 13" id="KW-0378">Hydrolase</keyword>
<dbReference type="Proteomes" id="UP000183832">
    <property type="component" value="Unassembled WGS sequence"/>
</dbReference>
<evidence type="ECO:0000256" key="3">
    <source>
        <dbReference type="ARBA" id="ARBA00022622"/>
    </source>
</evidence>
<evidence type="ECO:0000256" key="1">
    <source>
        <dbReference type="ARBA" id="ARBA00004609"/>
    </source>
</evidence>
<evidence type="ECO:0000256" key="11">
    <source>
        <dbReference type="PIRSR" id="PIRSR634016-3"/>
    </source>
</evidence>
<evidence type="ECO:0000313" key="19">
    <source>
        <dbReference type="Proteomes" id="UP000183832"/>
    </source>
</evidence>
<gene>
    <name evidence="18" type="primary">similar to Aminopeptidase N</name>
    <name evidence="18" type="ORF">CLUMA_CG005399</name>
</gene>
<evidence type="ECO:0000256" key="8">
    <source>
        <dbReference type="ARBA" id="ARBA00023049"/>
    </source>
</evidence>
<dbReference type="GO" id="GO:0098552">
    <property type="term" value="C:side of membrane"/>
    <property type="evidence" value="ECO:0007669"/>
    <property type="project" value="UniProtKB-KW"/>
</dbReference>
<reference evidence="18 19" key="1">
    <citation type="submission" date="2015-04" db="EMBL/GenBank/DDBJ databases">
        <authorList>
            <person name="Syromyatnikov M.Y."/>
            <person name="Popov V.N."/>
        </authorList>
    </citation>
    <scope>NUCLEOTIDE SEQUENCE [LARGE SCALE GENOMIC DNA]</scope>
</reference>
<dbReference type="EC" id="3.4.11.-" evidence="13"/>
<keyword evidence="4 13" id="KW-0645">Protease</keyword>
<dbReference type="OrthoDB" id="8182982at2759"/>
<organism evidence="18 19">
    <name type="scientific">Clunio marinus</name>
    <dbReference type="NCBI Taxonomy" id="568069"/>
    <lineage>
        <taxon>Eukaryota</taxon>
        <taxon>Metazoa</taxon>
        <taxon>Ecdysozoa</taxon>
        <taxon>Arthropoda</taxon>
        <taxon>Hexapoda</taxon>
        <taxon>Insecta</taxon>
        <taxon>Pterygota</taxon>
        <taxon>Neoptera</taxon>
        <taxon>Endopterygota</taxon>
        <taxon>Diptera</taxon>
        <taxon>Nematocera</taxon>
        <taxon>Chironomoidea</taxon>
        <taxon>Chironomidae</taxon>
        <taxon>Clunio</taxon>
    </lineage>
</organism>
<dbReference type="Gene3D" id="1.10.390.10">
    <property type="entry name" value="Neutral Protease Domain 2"/>
    <property type="match status" value="1"/>
</dbReference>
<dbReference type="Pfam" id="PF17900">
    <property type="entry name" value="Peptidase_M1_N"/>
    <property type="match status" value="1"/>
</dbReference>
<dbReference type="SUPFAM" id="SSF55486">
    <property type="entry name" value="Metalloproteases ('zincins'), catalytic domain"/>
    <property type="match status" value="1"/>
</dbReference>
<dbReference type="GO" id="GO:0005886">
    <property type="term" value="C:plasma membrane"/>
    <property type="evidence" value="ECO:0007669"/>
    <property type="project" value="UniProtKB-SubCell"/>
</dbReference>
<dbReference type="InterPro" id="IPR014782">
    <property type="entry name" value="Peptidase_M1_dom"/>
</dbReference>
<evidence type="ECO:0000256" key="13">
    <source>
        <dbReference type="RuleBase" id="RU364040"/>
    </source>
</evidence>
<evidence type="ECO:0000259" key="16">
    <source>
        <dbReference type="Pfam" id="PF11838"/>
    </source>
</evidence>
<feature type="domain" description="Aminopeptidase N-like N-terminal" evidence="17">
    <location>
        <begin position="79"/>
        <end position="267"/>
    </location>
</feature>
<dbReference type="InterPro" id="IPR027268">
    <property type="entry name" value="Peptidase_M4/M1_CTD_sf"/>
</dbReference>
<dbReference type="PRINTS" id="PR00756">
    <property type="entry name" value="ALADIPTASE"/>
</dbReference>
<dbReference type="Gene3D" id="1.25.50.20">
    <property type="match status" value="1"/>
</dbReference>
<dbReference type="GO" id="GO:0070006">
    <property type="term" value="F:metalloaminopeptidase activity"/>
    <property type="evidence" value="ECO:0007669"/>
    <property type="project" value="TreeGrafter"/>
</dbReference>
<feature type="domain" description="Peptidase M1 membrane alanine aminopeptidase" evidence="15">
    <location>
        <begin position="305"/>
        <end position="525"/>
    </location>
</feature>
<dbReference type="InterPro" id="IPR042097">
    <property type="entry name" value="Aminopeptidase_N-like_N_sf"/>
</dbReference>
<feature type="binding site" evidence="11">
    <location>
        <position position="373"/>
    </location>
    <ligand>
        <name>Zn(2+)</name>
        <dbReference type="ChEBI" id="CHEBI:29105"/>
        <note>catalytic</note>
    </ligand>
</feature>
<dbReference type="InterPro" id="IPR050344">
    <property type="entry name" value="Peptidase_M1_aminopeptidases"/>
</dbReference>
<keyword evidence="5 11" id="KW-0479">Metal-binding</keyword>
<proteinExistence type="inferred from homology"/>
<feature type="chain" id="PRO_5012904672" description="Aminopeptidase" evidence="14">
    <location>
        <begin position="20"/>
        <end position="928"/>
    </location>
</feature>
<dbReference type="CDD" id="cd09601">
    <property type="entry name" value="M1_APN-Q_like"/>
    <property type="match status" value="1"/>
</dbReference>
<keyword evidence="14" id="KW-0732">Signal</keyword>
<evidence type="ECO:0000259" key="17">
    <source>
        <dbReference type="Pfam" id="PF17900"/>
    </source>
</evidence>
<dbReference type="GO" id="GO:0008270">
    <property type="term" value="F:zinc ion binding"/>
    <property type="evidence" value="ECO:0007669"/>
    <property type="project" value="UniProtKB-UniRule"/>
</dbReference>
<evidence type="ECO:0000313" key="18">
    <source>
        <dbReference type="EMBL" id="CRK91767.1"/>
    </source>
</evidence>
<dbReference type="Gene3D" id="2.60.40.1910">
    <property type="match status" value="1"/>
</dbReference>
<dbReference type="InterPro" id="IPR001930">
    <property type="entry name" value="Peptidase_M1"/>
</dbReference>
<keyword evidence="3" id="KW-0325">Glycoprotein</keyword>
<dbReference type="Pfam" id="PF11838">
    <property type="entry name" value="ERAP1_C"/>
    <property type="match status" value="1"/>
</dbReference>
<comment type="subcellular location">
    <subcellularLocation>
        <location evidence="1">Cell membrane</location>
        <topology evidence="1">Lipid-anchor</topology>
        <topology evidence="1">GPI-anchor</topology>
    </subcellularLocation>
</comment>
<dbReference type="InterPro" id="IPR034016">
    <property type="entry name" value="M1_APN-typ"/>
</dbReference>
<feature type="site" description="Transition state stabilizer" evidence="12">
    <location>
        <position position="459"/>
    </location>
</feature>
<feature type="binding site" evidence="11">
    <location>
        <position position="377"/>
    </location>
    <ligand>
        <name>Zn(2+)</name>
        <dbReference type="ChEBI" id="CHEBI:29105"/>
        <note>catalytic</note>
    </ligand>
</feature>
<keyword evidence="19" id="KW-1185">Reference proteome</keyword>
<evidence type="ECO:0000256" key="7">
    <source>
        <dbReference type="ARBA" id="ARBA00022833"/>
    </source>
</evidence>
<keyword evidence="3" id="KW-0472">Membrane</keyword>
<evidence type="ECO:0000256" key="5">
    <source>
        <dbReference type="ARBA" id="ARBA00022723"/>
    </source>
</evidence>
<comment type="cofactor">
    <cofactor evidence="11 13">
        <name>Zn(2+)</name>
        <dbReference type="ChEBI" id="CHEBI:29105"/>
    </cofactor>
    <text evidence="11 13">Binds 1 zinc ion per subunit.</text>
</comment>
<keyword evidence="7 11" id="KW-0862">Zinc</keyword>
<evidence type="ECO:0000256" key="10">
    <source>
        <dbReference type="PIRSR" id="PIRSR634016-1"/>
    </source>
</evidence>
<dbReference type="GO" id="GO:0005615">
    <property type="term" value="C:extracellular space"/>
    <property type="evidence" value="ECO:0007669"/>
    <property type="project" value="TreeGrafter"/>
</dbReference>
<dbReference type="PANTHER" id="PTHR11533">
    <property type="entry name" value="PROTEASE M1 ZINC METALLOPROTEASE"/>
    <property type="match status" value="1"/>
</dbReference>
<evidence type="ECO:0000256" key="4">
    <source>
        <dbReference type="ARBA" id="ARBA00022670"/>
    </source>
</evidence>
<dbReference type="AlphaFoldDB" id="A0A1J1HUM0"/>
<evidence type="ECO:0000256" key="6">
    <source>
        <dbReference type="ARBA" id="ARBA00022801"/>
    </source>
</evidence>
<feature type="binding site" evidence="11">
    <location>
        <position position="396"/>
    </location>
    <ligand>
        <name>Zn(2+)</name>
        <dbReference type="ChEBI" id="CHEBI:29105"/>
        <note>catalytic</note>
    </ligand>
</feature>
<accession>A0A1J1HUM0</accession>
<dbReference type="GO" id="GO:0043171">
    <property type="term" value="P:peptide catabolic process"/>
    <property type="evidence" value="ECO:0007669"/>
    <property type="project" value="TreeGrafter"/>
</dbReference>
<dbReference type="InterPro" id="IPR045357">
    <property type="entry name" value="Aminopeptidase_N-like_N"/>
</dbReference>
<dbReference type="Gene3D" id="2.60.40.1730">
    <property type="entry name" value="tricorn interacting facor f3 domain"/>
    <property type="match status" value="1"/>
</dbReference>
<name>A0A1J1HUM0_9DIPT</name>
<dbReference type="SUPFAM" id="SSF63737">
    <property type="entry name" value="Leukotriene A4 hydrolase N-terminal domain"/>
    <property type="match status" value="1"/>
</dbReference>
<keyword evidence="3" id="KW-0336">GPI-anchor</keyword>
<keyword evidence="9" id="KW-0449">Lipoprotein</keyword>
<evidence type="ECO:0000256" key="2">
    <source>
        <dbReference type="ARBA" id="ARBA00010136"/>
    </source>
</evidence>
<dbReference type="GO" id="GO:0005737">
    <property type="term" value="C:cytoplasm"/>
    <property type="evidence" value="ECO:0007669"/>
    <property type="project" value="TreeGrafter"/>
</dbReference>
<dbReference type="GO" id="GO:0042277">
    <property type="term" value="F:peptide binding"/>
    <property type="evidence" value="ECO:0007669"/>
    <property type="project" value="TreeGrafter"/>
</dbReference>
<comment type="similarity">
    <text evidence="2 13">Belongs to the peptidase M1 family.</text>
</comment>
<feature type="domain" description="ERAP1-like C-terminal" evidence="16">
    <location>
        <begin position="602"/>
        <end position="882"/>
    </location>
</feature>
<dbReference type="EMBL" id="CVRI01000021">
    <property type="protein sequence ID" value="CRK91767.1"/>
    <property type="molecule type" value="Genomic_DNA"/>
</dbReference>
<evidence type="ECO:0000256" key="9">
    <source>
        <dbReference type="ARBA" id="ARBA00023288"/>
    </source>
</evidence>
<evidence type="ECO:0000259" key="15">
    <source>
        <dbReference type="Pfam" id="PF01433"/>
    </source>
</evidence>
<dbReference type="InterPro" id="IPR024571">
    <property type="entry name" value="ERAP1-like_C_dom"/>
</dbReference>
<keyword evidence="13" id="KW-0031">Aminopeptidase</keyword>